<dbReference type="AlphaFoldDB" id="A0AA87DXT5"/>
<proteinExistence type="predicted"/>
<accession>A0AA87DXT5</accession>
<dbReference type="RefSeq" id="WP_003147682.1">
    <property type="nucleotide sequence ID" value="NZ_GL883585.1"/>
</dbReference>
<dbReference type="EMBL" id="ACRO01000037">
    <property type="protein sequence ID" value="EGF86741.1"/>
    <property type="molecule type" value="Genomic_DNA"/>
</dbReference>
<protein>
    <submittedName>
        <fullName evidence="1">Uncharacterized protein</fullName>
    </submittedName>
</protein>
<comment type="caution">
    <text evidence="1">The sequence shown here is derived from an EMBL/GenBank/DDBJ whole genome shotgun (WGS) entry which is preliminary data.</text>
</comment>
<organism evidence="1 2">
    <name type="scientific">Gemella haemolysans M341</name>
    <dbReference type="NCBI Taxonomy" id="562981"/>
    <lineage>
        <taxon>Bacteria</taxon>
        <taxon>Bacillati</taxon>
        <taxon>Bacillota</taxon>
        <taxon>Bacilli</taxon>
        <taxon>Bacillales</taxon>
        <taxon>Gemellaceae</taxon>
        <taxon>Gemella</taxon>
    </lineage>
</organism>
<dbReference type="Gene3D" id="3.30.370.20">
    <property type="match status" value="1"/>
</dbReference>
<reference evidence="1 2" key="1">
    <citation type="submission" date="2011-03" db="EMBL/GenBank/DDBJ databases">
        <title>The Genome Sequence of Gemella haemolysans M341.</title>
        <authorList>
            <consortium name="The Broad Institute Genome Sequencing Platform"/>
            <consortium name="The Broad Institute Genome Sequencing Center for Infectious Disease"/>
            <person name="Earl A."/>
            <person name="Ward D."/>
            <person name="Feldgarden M."/>
            <person name="Gevers D."/>
            <person name="Sibley C.D."/>
            <person name="Field T.R."/>
            <person name="Grinwis M."/>
            <person name="Eshaghurshan C.S."/>
            <person name="Surette M.G."/>
            <person name="Young S.K."/>
            <person name="Zeng Q."/>
            <person name="Gargeya S."/>
            <person name="Fitzgerald M."/>
            <person name="Haas B."/>
            <person name="Abouelleil A."/>
            <person name="Alvarado L."/>
            <person name="Arachchi H.M."/>
            <person name="Berlin A."/>
            <person name="Brown A."/>
            <person name="Chapman S.B."/>
            <person name="Chen Z."/>
            <person name="Dunbar C."/>
            <person name="Freedman E."/>
            <person name="Gearin G."/>
            <person name="Gellesch M."/>
            <person name="Goldberg J."/>
            <person name="Griggs A."/>
            <person name="Gujja S."/>
            <person name="Heilman E.R."/>
            <person name="Heiman D."/>
            <person name="Howarth C."/>
            <person name="Larson L."/>
            <person name="Lui A."/>
            <person name="MacDonald P.J.P."/>
            <person name="Mehta T."/>
            <person name="Montmayeur A."/>
            <person name="Murphy C."/>
            <person name="Neiman D."/>
            <person name="Pearson M."/>
            <person name="Priest M."/>
            <person name="Roberts A."/>
            <person name="Saif S."/>
            <person name="Shea T."/>
            <person name="Shenoy N."/>
            <person name="Sisk P."/>
            <person name="Stolte C."/>
            <person name="Sykes S."/>
            <person name="White J."/>
            <person name="Yandava C."/>
            <person name="Wortman J."/>
            <person name="Nusbaum C."/>
            <person name="Birren B."/>
        </authorList>
    </citation>
    <scope>NUCLEOTIDE SEQUENCE [LARGE SCALE GENOMIC DNA]</scope>
    <source>
        <strain evidence="1 2">M341</strain>
    </source>
</reference>
<sequence>MNIIFCTSPFQVLVAREVAKVTGEKFFGIYLKMSNDNRQKIYADKMKEFCEDTLFIDN</sequence>
<gene>
    <name evidence="1" type="ORF">HMPREF0428_01538</name>
</gene>
<evidence type="ECO:0000313" key="2">
    <source>
        <dbReference type="Proteomes" id="UP000004773"/>
    </source>
</evidence>
<name>A0AA87DXT5_9BACL</name>
<evidence type="ECO:0000313" key="1">
    <source>
        <dbReference type="EMBL" id="EGF86741.1"/>
    </source>
</evidence>
<dbReference type="Proteomes" id="UP000004773">
    <property type="component" value="Unassembled WGS sequence"/>
</dbReference>